<protein>
    <recommendedName>
        <fullName evidence="10">G2/M phase-specific E3 ubiquitin-protein ligase</fullName>
    </recommendedName>
</protein>
<feature type="domain" description="PHD-type" evidence="7">
    <location>
        <begin position="13"/>
        <end position="126"/>
    </location>
</feature>
<evidence type="ECO:0000256" key="2">
    <source>
        <dbReference type="ARBA" id="ARBA00022771"/>
    </source>
</evidence>
<comment type="caution">
    <text evidence="8">The sequence shown here is derived from an EMBL/GenBank/DDBJ whole genome shotgun (WGS) entry which is preliminary data.</text>
</comment>
<dbReference type="InterPro" id="IPR034732">
    <property type="entry name" value="EPHD"/>
</dbReference>
<dbReference type="InterPro" id="IPR011011">
    <property type="entry name" value="Znf_FYVE_PHD"/>
</dbReference>
<evidence type="ECO:0000259" key="7">
    <source>
        <dbReference type="PROSITE" id="PS51805"/>
    </source>
</evidence>
<feature type="domain" description="RING-type" evidence="6">
    <location>
        <begin position="141"/>
        <end position="189"/>
    </location>
</feature>
<organism evidence="8 9">
    <name type="scientific">Caerostris extrusa</name>
    <name type="common">Bark spider</name>
    <name type="synonym">Caerostris bankana</name>
    <dbReference type="NCBI Taxonomy" id="172846"/>
    <lineage>
        <taxon>Eukaryota</taxon>
        <taxon>Metazoa</taxon>
        <taxon>Ecdysozoa</taxon>
        <taxon>Arthropoda</taxon>
        <taxon>Chelicerata</taxon>
        <taxon>Arachnida</taxon>
        <taxon>Araneae</taxon>
        <taxon>Araneomorphae</taxon>
        <taxon>Entelegynae</taxon>
        <taxon>Araneoidea</taxon>
        <taxon>Araneidae</taxon>
        <taxon>Caerostris</taxon>
    </lineage>
</organism>
<keyword evidence="9" id="KW-1185">Reference proteome</keyword>
<reference evidence="8 9" key="1">
    <citation type="submission" date="2021-06" db="EMBL/GenBank/DDBJ databases">
        <title>Caerostris extrusa draft genome.</title>
        <authorList>
            <person name="Kono N."/>
            <person name="Arakawa K."/>
        </authorList>
    </citation>
    <scope>NUCLEOTIDE SEQUENCE [LARGE SCALE GENOMIC DNA]</scope>
</reference>
<dbReference type="InterPro" id="IPR001841">
    <property type="entry name" value="Znf_RING"/>
</dbReference>
<dbReference type="GO" id="GO:0005634">
    <property type="term" value="C:nucleus"/>
    <property type="evidence" value="ECO:0007669"/>
    <property type="project" value="TreeGrafter"/>
</dbReference>
<accession>A0AAV4MI31</accession>
<dbReference type="PANTHER" id="PTHR12420:SF42">
    <property type="entry name" value="G2_M PHASE-SPECIFIC E3 UBIQUITIN-PROTEIN LIGASE"/>
    <property type="match status" value="1"/>
</dbReference>
<evidence type="ECO:0000259" key="6">
    <source>
        <dbReference type="PROSITE" id="PS50089"/>
    </source>
</evidence>
<sequence length="508" mass="56645">MSSRKKRFLLKSEGVCIFCDEDSMLCGELINRKNFSVHHDCLFFSSGLSQRGKRDKDGVLGFLLTDISKEVQRGQKLKCFYCKKTGATVGCCNSFCRKSYHLPCGLKNGSLQQSYNSFKSYCKSHKPLQEAIATPVDQSMCHICMSELSRRDFENCLHSPCCKNWFHRACLGAYAFNAGLHFLKCPLCNNVTEFRREIQYHGVYIPEKDASWELETNAYQELTYRPPCRSRRCLCPHGAKHSGKGAWVLLVCSNCGSDACHKDCEGLSSTVTTWLCEVCTGAKKQNPTEPTFCEVSSPSNPKADSEKSDVVQQPVVFRCEVKSDEAMGPILLDRDKVAVKQNDNTSMRNPHDLEIADSQQLNLAESPVHVSEPSCSDTSSTTSKSDCKNISALINNLPQPVVLLPRICDADITRDRNMENIDENLKLPEQTSTIKNVNNVLHQNNVQPGSTPAILPTCNSANSGNLTVQLRNLLKKLKKKKISSGCGADKSQKCLKRMFGMECHSHVI</sequence>
<dbReference type="GO" id="GO:0008270">
    <property type="term" value="F:zinc ion binding"/>
    <property type="evidence" value="ECO:0007669"/>
    <property type="project" value="UniProtKB-KW"/>
</dbReference>
<evidence type="ECO:0000313" key="9">
    <source>
        <dbReference type="Proteomes" id="UP001054945"/>
    </source>
</evidence>
<keyword evidence="3" id="KW-0862">Zinc</keyword>
<proteinExistence type="predicted"/>
<dbReference type="InterPro" id="IPR001965">
    <property type="entry name" value="Znf_PHD"/>
</dbReference>
<dbReference type="InterPro" id="IPR013083">
    <property type="entry name" value="Znf_RING/FYVE/PHD"/>
</dbReference>
<evidence type="ECO:0000256" key="1">
    <source>
        <dbReference type="ARBA" id="ARBA00022723"/>
    </source>
</evidence>
<dbReference type="Pfam" id="PF13771">
    <property type="entry name" value="zf-HC5HC2H"/>
    <property type="match status" value="1"/>
</dbReference>
<dbReference type="InterPro" id="IPR059102">
    <property type="entry name" value="PHD_PHF7/G2E3-like"/>
</dbReference>
<feature type="region of interest" description="Disordered" evidence="5">
    <location>
        <begin position="287"/>
        <end position="307"/>
    </location>
</feature>
<name>A0AAV4MI31_CAEEX</name>
<dbReference type="SMART" id="SM00249">
    <property type="entry name" value="PHD"/>
    <property type="match status" value="3"/>
</dbReference>
<dbReference type="PROSITE" id="PS51805">
    <property type="entry name" value="EPHD"/>
    <property type="match status" value="1"/>
</dbReference>
<feature type="compositionally biased region" description="Polar residues" evidence="5">
    <location>
        <begin position="287"/>
        <end position="302"/>
    </location>
</feature>
<dbReference type="PROSITE" id="PS50089">
    <property type="entry name" value="ZF_RING_2"/>
    <property type="match status" value="1"/>
</dbReference>
<dbReference type="AlphaFoldDB" id="A0AAV4MI31"/>
<evidence type="ECO:0000256" key="3">
    <source>
        <dbReference type="ARBA" id="ARBA00022833"/>
    </source>
</evidence>
<evidence type="ECO:0000313" key="8">
    <source>
        <dbReference type="EMBL" id="GIX71292.1"/>
    </source>
</evidence>
<dbReference type="Pfam" id="PF26054">
    <property type="entry name" value="PHD_G2E3"/>
    <property type="match status" value="1"/>
</dbReference>
<keyword evidence="2 4" id="KW-0863">Zinc-finger</keyword>
<dbReference type="PANTHER" id="PTHR12420">
    <property type="entry name" value="PHD FINGER PROTEIN"/>
    <property type="match status" value="1"/>
</dbReference>
<evidence type="ECO:0000256" key="4">
    <source>
        <dbReference type="PROSITE-ProRule" id="PRU00175"/>
    </source>
</evidence>
<dbReference type="SUPFAM" id="SSF57903">
    <property type="entry name" value="FYVE/PHD zinc finger"/>
    <property type="match status" value="1"/>
</dbReference>
<keyword evidence="1" id="KW-0479">Metal-binding</keyword>
<dbReference type="InterPro" id="IPR051188">
    <property type="entry name" value="PHD-type_Zinc_Finger"/>
</dbReference>
<evidence type="ECO:0000256" key="5">
    <source>
        <dbReference type="SAM" id="MobiDB-lite"/>
    </source>
</evidence>
<dbReference type="Gene3D" id="3.30.40.10">
    <property type="entry name" value="Zinc/RING finger domain, C3HC4 (zinc finger)"/>
    <property type="match status" value="2"/>
</dbReference>
<gene>
    <name evidence="8" type="primary">G2e3</name>
    <name evidence="8" type="ORF">CEXT_611601</name>
</gene>
<evidence type="ECO:0008006" key="10">
    <source>
        <dbReference type="Google" id="ProtNLM"/>
    </source>
</evidence>
<dbReference type="Proteomes" id="UP001054945">
    <property type="component" value="Unassembled WGS sequence"/>
</dbReference>
<dbReference type="EMBL" id="BPLR01019742">
    <property type="protein sequence ID" value="GIX71292.1"/>
    <property type="molecule type" value="Genomic_DNA"/>
</dbReference>